<feature type="compositionally biased region" description="Basic and acidic residues" evidence="1">
    <location>
        <begin position="42"/>
        <end position="59"/>
    </location>
</feature>
<evidence type="ECO:0000256" key="1">
    <source>
        <dbReference type="SAM" id="MobiDB-lite"/>
    </source>
</evidence>
<gene>
    <name evidence="3" type="ordered locus">KNP414_04664</name>
</gene>
<reference evidence="4" key="1">
    <citation type="submission" date="2011-06" db="EMBL/GenBank/DDBJ databases">
        <title>Complete genome sequence of Paenibacillus mucilaginosus KNP414.</title>
        <authorList>
            <person name="Wang J."/>
            <person name="Hu S."/>
            <person name="Hu X."/>
            <person name="Zhang B."/>
            <person name="Dong D."/>
            <person name="Zhang S."/>
            <person name="Zhao K."/>
            <person name="Wu D."/>
        </authorList>
    </citation>
    <scope>NUCLEOTIDE SEQUENCE [LARGE SCALE GENOMIC DNA]</scope>
    <source>
        <strain evidence="4">KNP414</strain>
    </source>
</reference>
<name>F8FDZ4_PAEMK</name>
<organism evidence="3 4">
    <name type="scientific">Paenibacillus mucilaginosus (strain KNP414)</name>
    <dbReference type="NCBI Taxonomy" id="1036673"/>
    <lineage>
        <taxon>Bacteria</taxon>
        <taxon>Bacillati</taxon>
        <taxon>Bacillota</taxon>
        <taxon>Bacilli</taxon>
        <taxon>Bacillales</taxon>
        <taxon>Paenibacillaceae</taxon>
        <taxon>Paenibacillus</taxon>
    </lineage>
</organism>
<evidence type="ECO:0000313" key="3">
    <source>
        <dbReference type="EMBL" id="AEI43194.1"/>
    </source>
</evidence>
<feature type="region of interest" description="Disordered" evidence="1">
    <location>
        <begin position="422"/>
        <end position="475"/>
    </location>
</feature>
<dbReference type="HOGENOM" id="CLU_599699_0_0_9"/>
<feature type="compositionally biased region" description="Low complexity" evidence="1">
    <location>
        <begin position="428"/>
        <end position="448"/>
    </location>
</feature>
<dbReference type="EMBL" id="CP002869">
    <property type="protein sequence ID" value="AEI43194.1"/>
    <property type="molecule type" value="Genomic_DNA"/>
</dbReference>
<proteinExistence type="predicted"/>
<evidence type="ECO:0000313" key="4">
    <source>
        <dbReference type="Proteomes" id="UP000006620"/>
    </source>
</evidence>
<feature type="region of interest" description="Disordered" evidence="1">
    <location>
        <begin position="1"/>
        <end position="83"/>
    </location>
</feature>
<feature type="domain" description="Flagellar hook-length control protein-like C-terminal" evidence="2">
    <location>
        <begin position="341"/>
        <end position="414"/>
    </location>
</feature>
<dbReference type="Pfam" id="PF02120">
    <property type="entry name" value="Flg_hook"/>
    <property type="match status" value="1"/>
</dbReference>
<dbReference type="PATRIC" id="fig|1036673.3.peg.4292"/>
<dbReference type="Gene3D" id="3.30.750.140">
    <property type="match status" value="1"/>
</dbReference>
<dbReference type="Proteomes" id="UP000006620">
    <property type="component" value="Chromosome"/>
</dbReference>
<dbReference type="InterPro" id="IPR052563">
    <property type="entry name" value="FliK"/>
</dbReference>
<dbReference type="PANTHER" id="PTHR37533">
    <property type="entry name" value="FLAGELLAR HOOK-LENGTH CONTROL PROTEIN"/>
    <property type="match status" value="1"/>
</dbReference>
<dbReference type="AlphaFoldDB" id="F8FDZ4"/>
<accession>F8FDZ4</accession>
<dbReference type="PANTHER" id="PTHR37533:SF2">
    <property type="entry name" value="FLAGELLAR HOOK-LENGTH CONTROL PROTEIN"/>
    <property type="match status" value="1"/>
</dbReference>
<evidence type="ECO:0000259" key="2">
    <source>
        <dbReference type="Pfam" id="PF02120"/>
    </source>
</evidence>
<dbReference type="InterPro" id="IPR038610">
    <property type="entry name" value="FliK-like_C_sf"/>
</dbReference>
<protein>
    <recommendedName>
        <fullName evidence="2">Flagellar hook-length control protein-like C-terminal domain-containing protein</fullName>
    </recommendedName>
</protein>
<dbReference type="KEGG" id="pms:KNP414_04664"/>
<dbReference type="CDD" id="cd17470">
    <property type="entry name" value="T3SS_Flik_C"/>
    <property type="match status" value="1"/>
</dbReference>
<reference evidence="3 4" key="2">
    <citation type="journal article" date="2013" name="Genome Announc.">
        <title>Genome Sequence of Growth-Improving Paenibacillus mucilaginosus Strain KNP414.</title>
        <authorList>
            <person name="Lu J.J."/>
            <person name="Wang J.F."/>
            <person name="Hu X.F."/>
        </authorList>
    </citation>
    <scope>NUCLEOTIDE SEQUENCE [LARGE SCALE GENOMIC DNA]</scope>
    <source>
        <strain evidence="3 4">KNP414</strain>
    </source>
</reference>
<sequence length="475" mass="49357">MEVRASAASMRDLFQGGSPLSDRSAKRAGRGRDGFSTAFKQKLGETGKTVIEEMGRKQEASSSGAVKAGETKLKPTDTSSKPAAAEDRIEALETFVEDGNPEEVQALLADPDVQALLGQLAALLAAAEEAEAPAETAGGAAEALFIPLAAPDNAGTSAAAADASALQAVDAAEAARLLQELQEALRQTGDPKLKTALEQLASAAGRAAESKPGADIAQLLQKLNGEAVISEPASPKEGSMPVSALHKLGQLSAVHAAQTASTAGGNTAELADEPLFVPLDGEAAVAQTPVQPAVTVPDLMKQIQSGQYAGKMPVLQVPAETFAEDMTQFVSTSFLLNSGAGGMTEAKLSLYPQHLGHVEVKLMMQNGQLIAQFAADSALGKEMLESQLAQLRHSLQSQGIQVEKLEVTQSANAQGFQSGMFQERDQGRQPQSKQSQKAASSRIAALGEETGGEGTPVEKQERPARTGNGWIDFIA</sequence>
<dbReference type="InterPro" id="IPR021136">
    <property type="entry name" value="Flagellar_hook_control-like_C"/>
</dbReference>